<dbReference type="InterPro" id="IPR043502">
    <property type="entry name" value="DNA/RNA_pol_sf"/>
</dbReference>
<dbReference type="SUPFAM" id="SSF57756">
    <property type="entry name" value="Retrovirus zinc finger-like domains"/>
    <property type="match status" value="1"/>
</dbReference>
<dbReference type="InterPro" id="IPR054722">
    <property type="entry name" value="PolX-like_BBD"/>
</dbReference>
<keyword evidence="11" id="KW-0460">Magnesium</keyword>
<evidence type="ECO:0000256" key="9">
    <source>
        <dbReference type="ARBA" id="ARBA00022801"/>
    </source>
</evidence>
<evidence type="ECO:0000256" key="4">
    <source>
        <dbReference type="ARBA" id="ARBA00022722"/>
    </source>
</evidence>
<dbReference type="STRING" id="151549.A0A4C1SBF3"/>
<evidence type="ECO:0000256" key="6">
    <source>
        <dbReference type="ARBA" id="ARBA00022741"/>
    </source>
</evidence>
<keyword evidence="6" id="KW-0547">Nucleotide-binding</keyword>
<dbReference type="GO" id="GO:0003676">
    <property type="term" value="F:nucleic acid binding"/>
    <property type="evidence" value="ECO:0007669"/>
    <property type="project" value="InterPro"/>
</dbReference>
<dbReference type="InterPro" id="IPR036875">
    <property type="entry name" value="Znf_CCHC_sf"/>
</dbReference>
<keyword evidence="14" id="KW-0239">DNA-directed DNA polymerase</keyword>
<evidence type="ECO:0000256" key="5">
    <source>
        <dbReference type="ARBA" id="ARBA00022723"/>
    </source>
</evidence>
<dbReference type="Pfam" id="PF07727">
    <property type="entry name" value="RVT_2"/>
    <property type="match status" value="1"/>
</dbReference>
<dbReference type="PANTHER" id="PTHR42648:SF11">
    <property type="entry name" value="TRANSPOSON TY4-P GAG-POL POLYPROTEIN"/>
    <property type="match status" value="1"/>
</dbReference>
<comment type="caution">
    <text evidence="20">The sequence shown here is derived from an EMBL/GenBank/DDBJ whole genome shotgun (WGS) entry which is preliminary data.</text>
</comment>
<organism evidence="20 21">
    <name type="scientific">Eumeta variegata</name>
    <name type="common">Bagworm moth</name>
    <name type="synonym">Eumeta japonica</name>
    <dbReference type="NCBI Taxonomy" id="151549"/>
    <lineage>
        <taxon>Eukaryota</taxon>
        <taxon>Metazoa</taxon>
        <taxon>Ecdysozoa</taxon>
        <taxon>Arthropoda</taxon>
        <taxon>Hexapoda</taxon>
        <taxon>Insecta</taxon>
        <taxon>Pterygota</taxon>
        <taxon>Neoptera</taxon>
        <taxon>Endopterygota</taxon>
        <taxon>Lepidoptera</taxon>
        <taxon>Glossata</taxon>
        <taxon>Ditrysia</taxon>
        <taxon>Tineoidea</taxon>
        <taxon>Psychidae</taxon>
        <taxon>Oiketicinae</taxon>
        <taxon>Eumeta</taxon>
    </lineage>
</organism>
<evidence type="ECO:0000256" key="11">
    <source>
        <dbReference type="ARBA" id="ARBA00022842"/>
    </source>
</evidence>
<evidence type="ECO:0000313" key="20">
    <source>
        <dbReference type="EMBL" id="GBO99498.1"/>
    </source>
</evidence>
<dbReference type="CDD" id="cd09272">
    <property type="entry name" value="RNase_HI_RT_Ty1"/>
    <property type="match status" value="1"/>
</dbReference>
<keyword evidence="21" id="KW-1185">Reference proteome</keyword>
<dbReference type="GO" id="GO:0005524">
    <property type="term" value="F:ATP binding"/>
    <property type="evidence" value="ECO:0007669"/>
    <property type="project" value="UniProtKB-KW"/>
</dbReference>
<evidence type="ECO:0000256" key="18">
    <source>
        <dbReference type="SAM" id="MobiDB-lite"/>
    </source>
</evidence>
<dbReference type="PANTHER" id="PTHR42648">
    <property type="entry name" value="TRANSPOSASE, PUTATIVE-RELATED"/>
    <property type="match status" value="1"/>
</dbReference>
<evidence type="ECO:0000256" key="3">
    <source>
        <dbReference type="ARBA" id="ARBA00022670"/>
    </source>
</evidence>
<keyword evidence="4" id="KW-0540">Nuclease</keyword>
<keyword evidence="2" id="KW-1188">Viral release from host cell</keyword>
<keyword evidence="9" id="KW-0378">Hydrolase</keyword>
<dbReference type="SUPFAM" id="SSF53098">
    <property type="entry name" value="Ribonuclease H-like"/>
    <property type="match status" value="1"/>
</dbReference>
<dbReference type="GO" id="GO:0042575">
    <property type="term" value="C:DNA polymerase complex"/>
    <property type="evidence" value="ECO:0007669"/>
    <property type="project" value="UniProtKB-ARBA"/>
</dbReference>
<dbReference type="Pfam" id="PF14223">
    <property type="entry name" value="Retrotran_gag_2"/>
    <property type="match status" value="1"/>
</dbReference>
<dbReference type="EMBL" id="BGZK01003281">
    <property type="protein sequence ID" value="GBO99498.1"/>
    <property type="molecule type" value="Genomic_DNA"/>
</dbReference>
<keyword evidence="17" id="KW-0511">Multifunctional enzyme</keyword>
<dbReference type="GO" id="GO:0006310">
    <property type="term" value="P:DNA recombination"/>
    <property type="evidence" value="ECO:0007669"/>
    <property type="project" value="UniProtKB-KW"/>
</dbReference>
<feature type="compositionally biased region" description="Acidic residues" evidence="18">
    <location>
        <begin position="745"/>
        <end position="755"/>
    </location>
</feature>
<protein>
    <submittedName>
        <fullName evidence="20">Retrovirus-related Pol polyprotein from transposon TNT 1-94</fullName>
    </submittedName>
</protein>
<dbReference type="GO" id="GO:0003964">
    <property type="term" value="F:RNA-directed DNA polymerase activity"/>
    <property type="evidence" value="ECO:0007669"/>
    <property type="project" value="UniProtKB-KW"/>
</dbReference>
<evidence type="ECO:0000256" key="13">
    <source>
        <dbReference type="ARBA" id="ARBA00022918"/>
    </source>
</evidence>
<sequence length="1319" mass="151431">MEFCKAIKHLAGESDWPIWKRKVRDIFEFYEGALDVVDEKLVKPEPIGEEANEAQRKEYKKKNETYRKANSYAKSVITSTITDDIYQKVMDRECASEMWKALKQQFEATAKDQVFKMCTELFSFQWSCGDDVSTHISKLKNLFNEINNGLKLKREHPLPDLVLVCKILYILPSSYEVFKSSWMMLTRDGDKTLDELIMQLCLYERNLKRNVLIDSDNQEALVASNQRMLKAKKSFKTKSDDFCHYCKKKGHWLRECRKWLADGKPNIDWWVDNGATKHVTRTRKYFVEYESFNDQKSIQAAGKEILNAEGKGTIEFLSRINQNLEIQIRLEDVWYVPGISRNLFSVLAAHDRNRNSEFKSFPMKCQFNLDGKKVLTGNREVNGCLYKANITPISPFNGANAAVYKPSLLQLYHERWGHQNKEHVRYKLQRDLGITVERSIEVCEPCIYGKLCKLPFGRRKTATSPGELISTDVCGPFPPSFQGFRYLVVYKDDFTKFRYGYIVKHKDDVKDTLVEMVANAKSQGHTIKTILSDNGGEFINENVKKILKANGINHRVTAPYTPQQNGNAERENRTIVEMARTFKYSNKDIKFPDGLWAEFVKSAIYILNRTGRSSVKDKSPFELWHGTKPRINHLRIIGSTCFIHIPIQKRKKLDKKAVKGYLVGYDGDERYRVFIQESNSVQFSRDVKFLETVSGCASIKTRREVNNEPSKTNSNITQIKLELEDQEEDHDSTCEDFEGFEDAQQDEEVQMDDDSSSIAGSFSGPYISSNKRPRDDDLSFEEQNTKKLRNRTVLINAFSNADLVMASNEFVNKIQTPNTYQEAIESEQNRDWVEAMKSEIKSHIVNQTWELVELPKGQRTLPAKWVYKIKTNADGSVNKYKARLVVKGFKQKQGVDYDQTFSPVAKMSTIRSIISIAASEGLYLTQFDVSTAFLYGELQENIFMQQPEGFNDGSKRVCALKKSLYGLKQASRCWNKRIGSYLQNLGFQVSSADTCLYKRERNGNIIILTLYVDDGLVAASDKSELEIFIKEMKNEFKIVSKEASYFLGLEIEKSEECIKIHQKSYIKKILEKFNFSECRPIATPMEKVCCSKTKQNENVEFPYRQAVGALMYLMLGTRPDLAFVVGYLSRFLEKPTRENVQCVKRVFRYLAGTLDVGICYNKKGPKLLECFSDADFAGCISTGRSTSGVIVTYAGGPISWISQRQAIVSTSTTEAEIVAANEAAKELVWLIRLYKEVINLKQIPCIQIDNTAAIRLAQNPEFHNRTKHIAVKHFFIRELVTRGCLSVKQVSTEFQAADMLTKPLPKLRLRLFCDRLNIK</sequence>
<dbReference type="GO" id="GO:0015074">
    <property type="term" value="P:DNA integration"/>
    <property type="evidence" value="ECO:0007669"/>
    <property type="project" value="UniProtKB-KW"/>
</dbReference>
<evidence type="ECO:0000256" key="1">
    <source>
        <dbReference type="ARBA" id="ARBA00002180"/>
    </source>
</evidence>
<proteinExistence type="predicted"/>
<dbReference type="InterPro" id="IPR001584">
    <property type="entry name" value="Integrase_cat-core"/>
</dbReference>
<dbReference type="Gene3D" id="4.10.60.10">
    <property type="entry name" value="Zinc finger, CCHC-type"/>
    <property type="match status" value="1"/>
</dbReference>
<gene>
    <name evidence="20" type="ORF">EVAR_64293_1</name>
</gene>
<evidence type="ECO:0000256" key="12">
    <source>
        <dbReference type="ARBA" id="ARBA00022908"/>
    </source>
</evidence>
<dbReference type="Pfam" id="PF22936">
    <property type="entry name" value="Pol_BBD"/>
    <property type="match status" value="1"/>
</dbReference>
<dbReference type="InterPro" id="IPR013103">
    <property type="entry name" value="RVT_2"/>
</dbReference>
<dbReference type="Pfam" id="PF00665">
    <property type="entry name" value="rve"/>
    <property type="match status" value="1"/>
</dbReference>
<feature type="region of interest" description="Disordered" evidence="18">
    <location>
        <begin position="745"/>
        <end position="779"/>
    </location>
</feature>
<dbReference type="GO" id="GO:0003887">
    <property type="term" value="F:DNA-directed DNA polymerase activity"/>
    <property type="evidence" value="ECO:0007669"/>
    <property type="project" value="UniProtKB-KW"/>
</dbReference>
<keyword evidence="15" id="KW-0917">Virion maturation</keyword>
<evidence type="ECO:0000313" key="21">
    <source>
        <dbReference type="Proteomes" id="UP000299102"/>
    </source>
</evidence>
<dbReference type="Gene3D" id="3.30.420.10">
    <property type="entry name" value="Ribonuclease H-like superfamily/Ribonuclease H"/>
    <property type="match status" value="1"/>
</dbReference>
<dbReference type="InterPro" id="IPR012337">
    <property type="entry name" value="RNaseH-like_sf"/>
</dbReference>
<dbReference type="Pfam" id="PF25597">
    <property type="entry name" value="SH3_retrovirus"/>
    <property type="match status" value="1"/>
</dbReference>
<keyword evidence="8" id="KW-0255">Endonuclease</keyword>
<keyword evidence="16" id="KW-0233">DNA recombination</keyword>
<dbReference type="Proteomes" id="UP000299102">
    <property type="component" value="Unassembled WGS sequence"/>
</dbReference>
<keyword evidence="14" id="KW-0808">Transferase</keyword>
<keyword evidence="7" id="KW-0064">Aspartyl protease</keyword>
<evidence type="ECO:0000256" key="14">
    <source>
        <dbReference type="ARBA" id="ARBA00022932"/>
    </source>
</evidence>
<dbReference type="InterPro" id="IPR057670">
    <property type="entry name" value="SH3_retrovirus"/>
</dbReference>
<dbReference type="InterPro" id="IPR036397">
    <property type="entry name" value="RNaseH_sf"/>
</dbReference>
<dbReference type="GO" id="GO:0004190">
    <property type="term" value="F:aspartic-type endopeptidase activity"/>
    <property type="evidence" value="ECO:0007669"/>
    <property type="project" value="UniProtKB-KW"/>
</dbReference>
<evidence type="ECO:0000256" key="16">
    <source>
        <dbReference type="ARBA" id="ARBA00023172"/>
    </source>
</evidence>
<feature type="domain" description="Integrase catalytic" evidence="19">
    <location>
        <begin position="461"/>
        <end position="628"/>
    </location>
</feature>
<evidence type="ECO:0000256" key="2">
    <source>
        <dbReference type="ARBA" id="ARBA00022612"/>
    </source>
</evidence>
<dbReference type="SUPFAM" id="SSF56672">
    <property type="entry name" value="DNA/RNA polymerases"/>
    <property type="match status" value="1"/>
</dbReference>
<keyword evidence="10" id="KW-0067">ATP-binding</keyword>
<feature type="compositionally biased region" description="Polar residues" evidence="18">
    <location>
        <begin position="756"/>
        <end position="770"/>
    </location>
</feature>
<evidence type="ECO:0000256" key="8">
    <source>
        <dbReference type="ARBA" id="ARBA00022759"/>
    </source>
</evidence>
<reference evidence="20 21" key="1">
    <citation type="journal article" date="2019" name="Commun. Biol.">
        <title>The bagworm genome reveals a unique fibroin gene that provides high tensile strength.</title>
        <authorList>
            <person name="Kono N."/>
            <person name="Nakamura H."/>
            <person name="Ohtoshi R."/>
            <person name="Tomita M."/>
            <person name="Numata K."/>
            <person name="Arakawa K."/>
        </authorList>
    </citation>
    <scope>NUCLEOTIDE SEQUENCE [LARGE SCALE GENOMIC DNA]</scope>
</reference>
<keyword evidence="13" id="KW-0695">RNA-directed DNA polymerase</keyword>
<dbReference type="PROSITE" id="PS50994">
    <property type="entry name" value="INTEGRASE"/>
    <property type="match status" value="1"/>
</dbReference>
<accession>A0A4C1SBF3</accession>
<evidence type="ECO:0000259" key="19">
    <source>
        <dbReference type="PROSITE" id="PS50994"/>
    </source>
</evidence>
<evidence type="ECO:0000256" key="17">
    <source>
        <dbReference type="ARBA" id="ARBA00023268"/>
    </source>
</evidence>
<keyword evidence="5" id="KW-0479">Metal-binding</keyword>
<keyword evidence="12" id="KW-0229">DNA integration</keyword>
<dbReference type="GO" id="GO:0006508">
    <property type="term" value="P:proteolysis"/>
    <property type="evidence" value="ECO:0007669"/>
    <property type="project" value="UniProtKB-KW"/>
</dbReference>
<dbReference type="InterPro" id="IPR039537">
    <property type="entry name" value="Retrotran_Ty1/copia-like"/>
</dbReference>
<dbReference type="GO" id="GO:0008270">
    <property type="term" value="F:zinc ion binding"/>
    <property type="evidence" value="ECO:0007669"/>
    <property type="project" value="InterPro"/>
</dbReference>
<comment type="function">
    <text evidence="1">The aspartyl protease (PR) mediates the proteolytic cleavages of the Gag and Gag-Pol polyproteins after assembly of the VLP.</text>
</comment>
<evidence type="ECO:0000256" key="10">
    <source>
        <dbReference type="ARBA" id="ARBA00022840"/>
    </source>
</evidence>
<keyword evidence="14" id="KW-0548">Nucleotidyltransferase</keyword>
<evidence type="ECO:0000256" key="15">
    <source>
        <dbReference type="ARBA" id="ARBA00023113"/>
    </source>
</evidence>
<name>A0A4C1SBF3_EUMVA</name>
<keyword evidence="3" id="KW-0645">Protease</keyword>
<dbReference type="GO" id="GO:0004519">
    <property type="term" value="F:endonuclease activity"/>
    <property type="evidence" value="ECO:0007669"/>
    <property type="project" value="UniProtKB-KW"/>
</dbReference>
<evidence type="ECO:0000256" key="7">
    <source>
        <dbReference type="ARBA" id="ARBA00022750"/>
    </source>
</evidence>
<dbReference type="OrthoDB" id="411615at2759"/>